<comment type="similarity">
    <text evidence="1">Belongs to the peptidase C40 family.</text>
</comment>
<feature type="signal peptide" evidence="5">
    <location>
        <begin position="1"/>
        <end position="17"/>
    </location>
</feature>
<dbReference type="Proteomes" id="UP000663814">
    <property type="component" value="Unassembled WGS sequence"/>
</dbReference>
<proteinExistence type="inferred from homology"/>
<comment type="caution">
    <text evidence="7">The sequence shown here is derived from an EMBL/GenBank/DDBJ whole genome shotgun (WGS) entry which is preliminary data.</text>
</comment>
<dbReference type="PIRSF" id="PIRSF019015">
    <property type="entry name" value="P60_peptidase_YkfC"/>
    <property type="match status" value="1"/>
</dbReference>
<evidence type="ECO:0000313" key="7">
    <source>
        <dbReference type="EMBL" id="MBZ9611375.1"/>
    </source>
</evidence>
<dbReference type="InterPro" id="IPR038765">
    <property type="entry name" value="Papain-like_cys_pep_sf"/>
</dbReference>
<dbReference type="RefSeq" id="WP_205309550.1">
    <property type="nucleotide sequence ID" value="NZ_JAERPS020000002.1"/>
</dbReference>
<dbReference type="InterPro" id="IPR027017">
    <property type="entry name" value="P60_peptidase_YkfC"/>
</dbReference>
<keyword evidence="3" id="KW-0378">Hydrolase</keyword>
<evidence type="ECO:0000256" key="1">
    <source>
        <dbReference type="ARBA" id="ARBA00007074"/>
    </source>
</evidence>
<dbReference type="Pfam" id="PF00877">
    <property type="entry name" value="NLPC_P60"/>
    <property type="match status" value="1"/>
</dbReference>
<evidence type="ECO:0000259" key="6">
    <source>
        <dbReference type="PROSITE" id="PS51935"/>
    </source>
</evidence>
<protein>
    <submittedName>
        <fullName evidence="7">SH3 domain-containing protein</fullName>
    </submittedName>
</protein>
<feature type="chain" id="PRO_5046190188" evidence="5">
    <location>
        <begin position="18"/>
        <end position="458"/>
    </location>
</feature>
<sequence>MRLVAGLWCVCCLLLQAALPAAEFSSDVPLLQKEQLNARFWQTKLVDGDRLLLSAAQITQRNLQTFALQAEMQPLQSLAAHYSRAELEKIVLAVSGIPGSSRFYADGTELTAADWQRYQGLMALEQLAAETPLQYGLVVKRTALRAFPTDDRVFNAQGNKDLDRFAETALFAADAVAVLHHSADKNWLLVHSVNYTGWVKAADIAIGKKQQVLAYITAQPFIVVSGAKVYTAFTPEQPALSELQLEMGSRLPLLNPAEVGFSVHGQNTAASHVVRLPVRSADGTLAFMPALIPYSADVHQGYLAFTSSNIVQQAFKFLGERYGWGHDYNGRDCTGFISEIFRSFGFLMPRNSGQQGNGAYGTNIRFDVQSSAQDKLAAIQQAQVGDLFYFPGHVALYLGSVENQPFMIHDVNTLVYPTADGKVYQGKLNGVVVTPLLPLNANAGQSYLDVLYAIKSLR</sequence>
<name>A0ABS7X888_9GAMM</name>
<gene>
    <name evidence="7" type="ORF">I4W93_007170</name>
</gene>
<organism evidence="7 8">
    <name type="scientific">Rheinheimera maricola</name>
    <dbReference type="NCBI Taxonomy" id="2793282"/>
    <lineage>
        <taxon>Bacteria</taxon>
        <taxon>Pseudomonadati</taxon>
        <taxon>Pseudomonadota</taxon>
        <taxon>Gammaproteobacteria</taxon>
        <taxon>Chromatiales</taxon>
        <taxon>Chromatiaceae</taxon>
        <taxon>Rheinheimera</taxon>
    </lineage>
</organism>
<dbReference type="InterPro" id="IPR039439">
    <property type="entry name" value="SH3b1_dom"/>
</dbReference>
<accession>A0ABS7X888</accession>
<keyword evidence="5" id="KW-0732">Signal</keyword>
<dbReference type="EMBL" id="JAERPS020000002">
    <property type="protein sequence ID" value="MBZ9611375.1"/>
    <property type="molecule type" value="Genomic_DNA"/>
</dbReference>
<dbReference type="SUPFAM" id="SSF54001">
    <property type="entry name" value="Cysteine proteinases"/>
    <property type="match status" value="1"/>
</dbReference>
<keyword evidence="8" id="KW-1185">Reference proteome</keyword>
<dbReference type="InterPro" id="IPR051202">
    <property type="entry name" value="Peptidase_C40"/>
</dbReference>
<dbReference type="Gene3D" id="3.90.1720.10">
    <property type="entry name" value="endopeptidase domain like (from Nostoc punctiforme)"/>
    <property type="match status" value="1"/>
</dbReference>
<dbReference type="PANTHER" id="PTHR47053:SF1">
    <property type="entry name" value="MUREIN DD-ENDOPEPTIDASE MEPH-RELATED"/>
    <property type="match status" value="1"/>
</dbReference>
<keyword evidence="4" id="KW-0788">Thiol protease</keyword>
<dbReference type="PANTHER" id="PTHR47053">
    <property type="entry name" value="MUREIN DD-ENDOPEPTIDASE MEPH-RELATED"/>
    <property type="match status" value="1"/>
</dbReference>
<evidence type="ECO:0000256" key="2">
    <source>
        <dbReference type="ARBA" id="ARBA00022670"/>
    </source>
</evidence>
<evidence type="ECO:0000313" key="8">
    <source>
        <dbReference type="Proteomes" id="UP000663814"/>
    </source>
</evidence>
<feature type="domain" description="NlpC/P60" evidence="6">
    <location>
        <begin position="304"/>
        <end position="435"/>
    </location>
</feature>
<evidence type="ECO:0000256" key="4">
    <source>
        <dbReference type="ARBA" id="ARBA00022807"/>
    </source>
</evidence>
<evidence type="ECO:0000256" key="5">
    <source>
        <dbReference type="SAM" id="SignalP"/>
    </source>
</evidence>
<dbReference type="PROSITE" id="PS51935">
    <property type="entry name" value="NLPC_P60"/>
    <property type="match status" value="1"/>
</dbReference>
<dbReference type="Pfam" id="PF12913">
    <property type="entry name" value="SH3_6"/>
    <property type="match status" value="1"/>
</dbReference>
<dbReference type="InterPro" id="IPR000064">
    <property type="entry name" value="NLP_P60_dom"/>
</dbReference>
<reference evidence="7 8" key="1">
    <citation type="submission" date="2021-08" db="EMBL/GenBank/DDBJ databases">
        <title>Rheinheimera aquimaris sp. nov., isolated from seawater of the East Sea in Korea.</title>
        <authorList>
            <person name="Kim K.H."/>
            <person name="Wenting R."/>
            <person name="Kim K.R."/>
            <person name="Jeon C.O."/>
        </authorList>
    </citation>
    <scope>NUCLEOTIDE SEQUENCE [LARGE SCALE GENOMIC DNA]</scope>
    <source>
        <strain evidence="7 8">MA-13</strain>
    </source>
</reference>
<keyword evidence="2" id="KW-0645">Protease</keyword>
<evidence type="ECO:0000256" key="3">
    <source>
        <dbReference type="ARBA" id="ARBA00022801"/>
    </source>
</evidence>